<accession>A0AAV1LEQ4</accession>
<dbReference type="GO" id="GO:0051707">
    <property type="term" value="P:response to other organism"/>
    <property type="evidence" value="ECO:0007669"/>
    <property type="project" value="UniProtKB-ARBA"/>
</dbReference>
<gene>
    <name evidence="1" type="ORF">PARMNEM_LOCUS13211</name>
</gene>
<dbReference type="EMBL" id="CAVLGL010000088">
    <property type="protein sequence ID" value="CAK1593433.1"/>
    <property type="molecule type" value="Genomic_DNA"/>
</dbReference>
<dbReference type="AlphaFoldDB" id="A0AAV1LEQ4"/>
<reference evidence="1 2" key="1">
    <citation type="submission" date="2023-11" db="EMBL/GenBank/DDBJ databases">
        <authorList>
            <person name="Hedman E."/>
            <person name="Englund M."/>
            <person name="Stromberg M."/>
            <person name="Nyberg Akerstrom W."/>
            <person name="Nylinder S."/>
            <person name="Jareborg N."/>
            <person name="Kallberg Y."/>
            <person name="Kronander E."/>
        </authorList>
    </citation>
    <scope>NUCLEOTIDE SEQUENCE [LARGE SCALE GENOMIC DNA]</scope>
</reference>
<proteinExistence type="predicted"/>
<name>A0AAV1LEQ4_9NEOP</name>
<dbReference type="SUPFAM" id="SSF57095">
    <property type="entry name" value="Scorpion toxin-like"/>
    <property type="match status" value="2"/>
</dbReference>
<dbReference type="InterPro" id="IPR036574">
    <property type="entry name" value="Scorpion_toxin-like_sf"/>
</dbReference>
<organism evidence="1 2">
    <name type="scientific">Parnassius mnemosyne</name>
    <name type="common">clouded apollo</name>
    <dbReference type="NCBI Taxonomy" id="213953"/>
    <lineage>
        <taxon>Eukaryota</taxon>
        <taxon>Metazoa</taxon>
        <taxon>Ecdysozoa</taxon>
        <taxon>Arthropoda</taxon>
        <taxon>Hexapoda</taxon>
        <taxon>Insecta</taxon>
        <taxon>Pterygota</taxon>
        <taxon>Neoptera</taxon>
        <taxon>Endopterygota</taxon>
        <taxon>Lepidoptera</taxon>
        <taxon>Glossata</taxon>
        <taxon>Ditrysia</taxon>
        <taxon>Papilionoidea</taxon>
        <taxon>Papilionidae</taxon>
        <taxon>Parnassiinae</taxon>
        <taxon>Parnassini</taxon>
        <taxon>Parnassius</taxon>
        <taxon>Driopa</taxon>
    </lineage>
</organism>
<evidence type="ECO:0000313" key="2">
    <source>
        <dbReference type="Proteomes" id="UP001314205"/>
    </source>
</evidence>
<dbReference type="Proteomes" id="UP001314205">
    <property type="component" value="Unassembled WGS sequence"/>
</dbReference>
<evidence type="ECO:0000313" key="1">
    <source>
        <dbReference type="EMBL" id="CAK1593433.1"/>
    </source>
</evidence>
<sequence>MYHLHLSVIVKFVLDINQESLTQEYSSCSPLDCDQSCRRIGFPGGACVNGKCKCDIMLSLTDFNQESLTQEYSSCSPLSCDQSCRRLGFPGGACVNGKCKCDIMLSLTGNGYLI</sequence>
<comment type="caution">
    <text evidence="1">The sequence shown here is derived from an EMBL/GenBank/DDBJ whole genome shotgun (WGS) entry which is preliminary data.</text>
</comment>
<evidence type="ECO:0008006" key="3">
    <source>
        <dbReference type="Google" id="ProtNLM"/>
    </source>
</evidence>
<keyword evidence="2" id="KW-1185">Reference proteome</keyword>
<protein>
    <recommendedName>
        <fullName evidence="3">Defensin-like protein</fullName>
    </recommendedName>
</protein>
<dbReference type="Gene3D" id="3.30.30.10">
    <property type="entry name" value="Knottin, scorpion toxin-like"/>
    <property type="match status" value="2"/>
</dbReference>